<protein>
    <recommendedName>
        <fullName evidence="4">Fucolectin tachylectin-4 pentraxin-1 domain-containing protein</fullName>
    </recommendedName>
</protein>
<feature type="non-terminal residue" evidence="2">
    <location>
        <position position="1"/>
    </location>
</feature>
<accession>A0A8B6DYB1</accession>
<dbReference type="EMBL" id="UYJE01004252">
    <property type="protein sequence ID" value="VDI26410.1"/>
    <property type="molecule type" value="Genomic_DNA"/>
</dbReference>
<dbReference type="AlphaFoldDB" id="A0A8B6DYB1"/>
<organism evidence="2 3">
    <name type="scientific">Mytilus galloprovincialis</name>
    <name type="common">Mediterranean mussel</name>
    <dbReference type="NCBI Taxonomy" id="29158"/>
    <lineage>
        <taxon>Eukaryota</taxon>
        <taxon>Metazoa</taxon>
        <taxon>Spiralia</taxon>
        <taxon>Lophotrochozoa</taxon>
        <taxon>Mollusca</taxon>
        <taxon>Bivalvia</taxon>
        <taxon>Autobranchia</taxon>
        <taxon>Pteriomorphia</taxon>
        <taxon>Mytilida</taxon>
        <taxon>Mytiloidea</taxon>
        <taxon>Mytilidae</taxon>
        <taxon>Mytilinae</taxon>
        <taxon>Mytilus</taxon>
    </lineage>
</organism>
<gene>
    <name evidence="2" type="ORF">MGAL_10B045006</name>
</gene>
<evidence type="ECO:0000313" key="3">
    <source>
        <dbReference type="Proteomes" id="UP000596742"/>
    </source>
</evidence>
<feature type="non-terminal residue" evidence="2">
    <location>
        <position position="74"/>
    </location>
</feature>
<sequence>NLTPFGTAYQSSSNDAVKGKPENAVNPPISNEYSLDNCTSTKLAISGIDSAWWMFEFSFHRAYITDITIYYREN</sequence>
<feature type="compositionally biased region" description="Polar residues" evidence="1">
    <location>
        <begin position="1"/>
        <end position="15"/>
    </location>
</feature>
<comment type="caution">
    <text evidence="2">The sequence shown here is derived from an EMBL/GenBank/DDBJ whole genome shotgun (WGS) entry which is preliminary data.</text>
</comment>
<dbReference type="OrthoDB" id="6195521at2759"/>
<reference evidence="2" key="1">
    <citation type="submission" date="2018-11" db="EMBL/GenBank/DDBJ databases">
        <authorList>
            <person name="Alioto T."/>
            <person name="Alioto T."/>
        </authorList>
    </citation>
    <scope>NUCLEOTIDE SEQUENCE</scope>
</reference>
<proteinExistence type="predicted"/>
<evidence type="ECO:0000256" key="1">
    <source>
        <dbReference type="SAM" id="MobiDB-lite"/>
    </source>
</evidence>
<evidence type="ECO:0008006" key="4">
    <source>
        <dbReference type="Google" id="ProtNLM"/>
    </source>
</evidence>
<keyword evidence="3" id="KW-1185">Reference proteome</keyword>
<name>A0A8B6DYB1_MYTGA</name>
<evidence type="ECO:0000313" key="2">
    <source>
        <dbReference type="EMBL" id="VDI26410.1"/>
    </source>
</evidence>
<dbReference type="Proteomes" id="UP000596742">
    <property type="component" value="Unassembled WGS sequence"/>
</dbReference>
<dbReference type="Gene3D" id="2.60.120.260">
    <property type="entry name" value="Galactose-binding domain-like"/>
    <property type="match status" value="1"/>
</dbReference>
<feature type="region of interest" description="Disordered" evidence="1">
    <location>
        <begin position="1"/>
        <end position="23"/>
    </location>
</feature>